<evidence type="ECO:0000313" key="3">
    <source>
        <dbReference type="EMBL" id="KAJ5275471.1"/>
    </source>
</evidence>
<dbReference type="Proteomes" id="UP001220256">
    <property type="component" value="Unassembled WGS sequence"/>
</dbReference>
<dbReference type="EMBL" id="JAPVEB010000002">
    <property type="protein sequence ID" value="KAJ5275471.1"/>
    <property type="molecule type" value="Genomic_DNA"/>
</dbReference>
<evidence type="ECO:0000313" key="4">
    <source>
        <dbReference type="Proteomes" id="UP001220256"/>
    </source>
</evidence>
<feature type="region of interest" description="Disordered" evidence="2">
    <location>
        <begin position="1"/>
        <end position="114"/>
    </location>
</feature>
<dbReference type="PANTHER" id="PTHR37534">
    <property type="entry name" value="TRANSCRIPTIONAL ACTIVATOR PROTEIN UGA3"/>
    <property type="match status" value="1"/>
</dbReference>
<evidence type="ECO:0000256" key="2">
    <source>
        <dbReference type="SAM" id="MobiDB-lite"/>
    </source>
</evidence>
<dbReference type="PANTHER" id="PTHR37534:SF18">
    <property type="entry name" value="ZN(II)2CYS6 TRANSCRIPTION FACTOR (EUROFUNG)"/>
    <property type="match status" value="1"/>
</dbReference>
<protein>
    <recommendedName>
        <fullName evidence="5">Transcription factor domain-containing protein</fullName>
    </recommendedName>
</protein>
<sequence length="626" mass="69213">MNHVTLSPTTASNRADTLTERYCPPVQPEITGLQGEKQERSSAMETEETTIPGPTPELEQRPDSHVLRNSPNYEPSSIPGLREEGSGSIFIPVGSSTSQTTSTEASSTLDNANNPRLAENADARLLFPSEGPLQQAALMAGSVHELVFLLRHFSDEIGPWLDLSDSELFFSVHVPIRAIDNLSLKYAMAALAAKHLGRLKGIKSYTEGGMLSSPATMEMYPNAAQVDWFLKGANYYHMATSEISGPTSEGFSVSSTTAFMSSIEAINKWMSSNVTPNSLNPASENLHDISVLRRAEELLAVAVLLTSYELIDVDGAEWPRYLSGMHPLFEFLQLHVGPSTYFSHGIRAAFWNFARQDFLGSYFTRSATQLDPESRALWCAAGLSINDQGRFQIAPMRKDGVTKEDQAANGVMWLVCKIVNFLAQRNRVHLAQWAGPSHLDLLAKEDALNADQDPRPDPSAWLALCFDLQAWFEGIPETFRPAIRNEHPMDVSKLTEGGVSPFPEIFYGRGNCAAAIQLYHFGRIALLINQPTDVINTLSTSFDRLHGYREITKEVEYHGREICGIALGRPHGGVRIFMTPLLYAVGQCLENAEEHDIIVDLLRGVEADLGWATAYAVQRLQESWKQ</sequence>
<name>A0ABQ8WRU4_PENCH</name>
<organism evidence="3 4">
    <name type="scientific">Penicillium chrysogenum</name>
    <name type="common">Penicillium notatum</name>
    <dbReference type="NCBI Taxonomy" id="5076"/>
    <lineage>
        <taxon>Eukaryota</taxon>
        <taxon>Fungi</taxon>
        <taxon>Dikarya</taxon>
        <taxon>Ascomycota</taxon>
        <taxon>Pezizomycotina</taxon>
        <taxon>Eurotiomycetes</taxon>
        <taxon>Eurotiomycetidae</taxon>
        <taxon>Eurotiales</taxon>
        <taxon>Aspergillaceae</taxon>
        <taxon>Penicillium</taxon>
        <taxon>Penicillium chrysogenum species complex</taxon>
    </lineage>
</organism>
<evidence type="ECO:0000256" key="1">
    <source>
        <dbReference type="ARBA" id="ARBA00023242"/>
    </source>
</evidence>
<comment type="caution">
    <text evidence="3">The sequence shown here is derived from an EMBL/GenBank/DDBJ whole genome shotgun (WGS) entry which is preliminary data.</text>
</comment>
<gene>
    <name evidence="3" type="ORF">N7505_004016</name>
</gene>
<evidence type="ECO:0008006" key="5">
    <source>
        <dbReference type="Google" id="ProtNLM"/>
    </source>
</evidence>
<accession>A0ABQ8WRU4</accession>
<proteinExistence type="predicted"/>
<reference evidence="3 4" key="1">
    <citation type="journal article" date="2023" name="IMA Fungus">
        <title>Comparative genomic study of the Penicillium genus elucidates a diverse pangenome and 15 lateral gene transfer events.</title>
        <authorList>
            <person name="Petersen C."/>
            <person name="Sorensen T."/>
            <person name="Nielsen M.R."/>
            <person name="Sondergaard T.E."/>
            <person name="Sorensen J.L."/>
            <person name="Fitzpatrick D.A."/>
            <person name="Frisvad J.C."/>
            <person name="Nielsen K.L."/>
        </authorList>
    </citation>
    <scope>NUCLEOTIDE SEQUENCE [LARGE SCALE GENOMIC DNA]</scope>
    <source>
        <strain evidence="3 4">IBT 3361</strain>
    </source>
</reference>
<keyword evidence="4" id="KW-1185">Reference proteome</keyword>
<keyword evidence="1" id="KW-0539">Nucleus</keyword>
<feature type="compositionally biased region" description="Low complexity" evidence="2">
    <location>
        <begin position="95"/>
        <end position="108"/>
    </location>
</feature>
<feature type="compositionally biased region" description="Polar residues" evidence="2">
    <location>
        <begin position="1"/>
        <end position="16"/>
    </location>
</feature>